<evidence type="ECO:0000313" key="2">
    <source>
        <dbReference type="EMBL" id="MFD1308396.1"/>
    </source>
</evidence>
<dbReference type="EMBL" id="JBHTMM010000026">
    <property type="protein sequence ID" value="MFD1308396.1"/>
    <property type="molecule type" value="Genomic_DNA"/>
</dbReference>
<dbReference type="RefSeq" id="WP_381236158.1">
    <property type="nucleotide sequence ID" value="NZ_JBHSKH010000026.1"/>
</dbReference>
<comment type="caution">
    <text evidence="2">The sequence shown here is derived from an EMBL/GenBank/DDBJ whole genome shotgun (WGS) entry which is preliminary data.</text>
</comment>
<feature type="compositionally biased region" description="Basic and acidic residues" evidence="1">
    <location>
        <begin position="8"/>
        <end position="21"/>
    </location>
</feature>
<evidence type="ECO:0000313" key="3">
    <source>
        <dbReference type="Proteomes" id="UP001597058"/>
    </source>
</evidence>
<proteinExistence type="predicted"/>
<gene>
    <name evidence="2" type="ORF">ACFQ5X_21385</name>
</gene>
<keyword evidence="3" id="KW-1185">Reference proteome</keyword>
<organism evidence="2 3">
    <name type="scientific">Streptomyces kaempferi</name>
    <dbReference type="NCBI Taxonomy" id="333725"/>
    <lineage>
        <taxon>Bacteria</taxon>
        <taxon>Bacillati</taxon>
        <taxon>Actinomycetota</taxon>
        <taxon>Actinomycetes</taxon>
        <taxon>Kitasatosporales</taxon>
        <taxon>Streptomycetaceae</taxon>
        <taxon>Streptomyces</taxon>
    </lineage>
</organism>
<dbReference type="Proteomes" id="UP001597058">
    <property type="component" value="Unassembled WGS sequence"/>
</dbReference>
<evidence type="ECO:0000256" key="1">
    <source>
        <dbReference type="SAM" id="MobiDB-lite"/>
    </source>
</evidence>
<protein>
    <recommendedName>
        <fullName evidence="4">ATP/GTP-binding protein</fullName>
    </recommendedName>
</protein>
<feature type="region of interest" description="Disordered" evidence="1">
    <location>
        <begin position="1"/>
        <end position="24"/>
    </location>
</feature>
<reference evidence="3" key="1">
    <citation type="journal article" date="2019" name="Int. J. Syst. Evol. Microbiol.">
        <title>The Global Catalogue of Microorganisms (GCM) 10K type strain sequencing project: providing services to taxonomists for standard genome sequencing and annotation.</title>
        <authorList>
            <consortium name="The Broad Institute Genomics Platform"/>
            <consortium name="The Broad Institute Genome Sequencing Center for Infectious Disease"/>
            <person name="Wu L."/>
            <person name="Ma J."/>
        </authorList>
    </citation>
    <scope>NUCLEOTIDE SEQUENCE [LARGE SCALE GENOMIC DNA]</scope>
    <source>
        <strain evidence="3">CGMCC 4.7020</strain>
    </source>
</reference>
<evidence type="ECO:0008006" key="4">
    <source>
        <dbReference type="Google" id="ProtNLM"/>
    </source>
</evidence>
<name>A0ABW3XHB7_9ACTN</name>
<sequence>MGILPRFDGAKPKARDGDKAPNPDPAVVAQQVVRELVLPDPVIRTNPDEKHAQLVRVPTWMWLDGAMWQPVSKTATVPGVTVTATAIPRMATWLMGEGQRVVCEGAGTPYSRKYAADSRSPDCGHIYVRSSAGQPEDAYTVSVTVTWDVEWHGGGRQGLVPGLQTQAEMPLRVAEAQALVVA</sequence>
<accession>A0ABW3XHB7</accession>